<feature type="coiled-coil region" evidence="1">
    <location>
        <begin position="198"/>
        <end position="229"/>
    </location>
</feature>
<dbReference type="InterPro" id="IPR021871">
    <property type="entry name" value="DUF3482"/>
</dbReference>
<accession>A0A5S9F5V1</accession>
<protein>
    <submittedName>
        <fullName evidence="3">GTP-binding protein</fullName>
    </submittedName>
</protein>
<sequence>MSDTPVFIIMGQSNEGKSSIVSTLVGHDKVEVDHDAGTTKEYRVFPIEIDGERIMDFIDTPGFEHPKKILKWLRKNENSYENSKNLISAFCDMHHKKKNLELDCQLLAPIKNYMEACILYVFDGSRPVDQQDIWAMEIVSMSGCGRIALINCRKDSEEHIDKWKNECSKYFNSVKNFNAHRANFKDRVRLLTTMGTLVDNLADTLELVTENLKQQRDRLYKEIAEHISDKLRKCIAFSTKGNTIGDIKTLKQKLIISYKKGIEKIESEFRKEVRSVYRHRIFDVEIPQKSIINEELFSEETWSVLGLTKNQLTFAAAAGGTGIGLGISALLAPITGGASLAVGGLLGAAAAATAHFKGEDMFDVSVGKQQHVTIANKKIQFYYILVDRMILYYSYMVNRAHGKRVETKVKVEDGEKQGFTSKWTQEQQQQFKTWLQDTIKGNHSDVAVEEIIVPMLKEIDGKE</sequence>
<dbReference type="InterPro" id="IPR006073">
    <property type="entry name" value="GTP-bd"/>
</dbReference>
<dbReference type="OrthoDB" id="5406017at2"/>
<keyword evidence="4" id="KW-1185">Reference proteome</keyword>
<keyword evidence="1" id="KW-0175">Coiled coil</keyword>
<evidence type="ECO:0000259" key="2">
    <source>
        <dbReference type="Pfam" id="PF01926"/>
    </source>
</evidence>
<dbReference type="SUPFAM" id="SSF52540">
    <property type="entry name" value="P-loop containing nucleoside triphosphate hydrolases"/>
    <property type="match status" value="1"/>
</dbReference>
<dbReference type="InterPro" id="IPR027417">
    <property type="entry name" value="P-loop_NTPase"/>
</dbReference>
<dbReference type="GO" id="GO:0005525">
    <property type="term" value="F:GTP binding"/>
    <property type="evidence" value="ECO:0007669"/>
    <property type="project" value="InterPro"/>
</dbReference>
<proteinExistence type="predicted"/>
<dbReference type="RefSeq" id="WP_151970747.1">
    <property type="nucleotide sequence ID" value="NZ_AP019860.1"/>
</dbReference>
<organism evidence="3 4">
    <name type="scientific">Uabimicrobium amorphum</name>
    <dbReference type="NCBI Taxonomy" id="2596890"/>
    <lineage>
        <taxon>Bacteria</taxon>
        <taxon>Pseudomonadati</taxon>
        <taxon>Planctomycetota</taxon>
        <taxon>Candidatus Uabimicrobiia</taxon>
        <taxon>Candidatus Uabimicrobiales</taxon>
        <taxon>Candidatus Uabimicrobiaceae</taxon>
        <taxon>Candidatus Uabimicrobium</taxon>
    </lineage>
</organism>
<dbReference type="Proteomes" id="UP000326354">
    <property type="component" value="Chromosome"/>
</dbReference>
<dbReference type="Gene3D" id="3.40.50.300">
    <property type="entry name" value="P-loop containing nucleotide triphosphate hydrolases"/>
    <property type="match status" value="1"/>
</dbReference>
<reference evidence="3 4" key="1">
    <citation type="submission" date="2019-08" db="EMBL/GenBank/DDBJ databases">
        <title>Complete genome sequence of Candidatus Uab amorphum.</title>
        <authorList>
            <person name="Shiratori T."/>
            <person name="Suzuki S."/>
            <person name="Kakizawa Y."/>
            <person name="Ishida K."/>
        </authorList>
    </citation>
    <scope>NUCLEOTIDE SEQUENCE [LARGE SCALE GENOMIC DNA]</scope>
    <source>
        <strain evidence="3 4">SRT547</strain>
    </source>
</reference>
<dbReference type="AlphaFoldDB" id="A0A5S9F5V1"/>
<gene>
    <name evidence="3" type="ORF">UABAM_05087</name>
</gene>
<name>A0A5S9F5V1_UABAM</name>
<evidence type="ECO:0000256" key="1">
    <source>
        <dbReference type="SAM" id="Coils"/>
    </source>
</evidence>
<evidence type="ECO:0000313" key="4">
    <source>
        <dbReference type="Proteomes" id="UP000326354"/>
    </source>
</evidence>
<dbReference type="EMBL" id="AP019860">
    <property type="protein sequence ID" value="BBM86701.1"/>
    <property type="molecule type" value="Genomic_DNA"/>
</dbReference>
<evidence type="ECO:0000313" key="3">
    <source>
        <dbReference type="EMBL" id="BBM86701.1"/>
    </source>
</evidence>
<dbReference type="Pfam" id="PF11981">
    <property type="entry name" value="DUF3482"/>
    <property type="match status" value="1"/>
</dbReference>
<feature type="domain" description="G" evidence="2">
    <location>
        <begin position="8"/>
        <end position="105"/>
    </location>
</feature>
<dbReference type="Pfam" id="PF01926">
    <property type="entry name" value="MMR_HSR1"/>
    <property type="match status" value="1"/>
</dbReference>
<dbReference type="KEGG" id="uam:UABAM_05087"/>